<dbReference type="PANTHER" id="PTHR11078">
    <property type="entry name" value="N UTILIZATION SUBSTANCE PROTEIN B-RELATED"/>
    <property type="match status" value="1"/>
</dbReference>
<dbReference type="HAMAP" id="MF_00073">
    <property type="entry name" value="NusB"/>
    <property type="match status" value="1"/>
</dbReference>
<dbReference type="SUPFAM" id="SSF48013">
    <property type="entry name" value="NusB-like"/>
    <property type="match status" value="1"/>
</dbReference>
<comment type="function">
    <text evidence="6">Involved in transcription antitermination. Required for transcription of ribosomal RNA (rRNA) genes. Binds specifically to the boxA antiterminator sequence of the ribosomal RNA (rrn) operons.</text>
</comment>
<dbReference type="InterPro" id="IPR011605">
    <property type="entry name" value="NusB_fam"/>
</dbReference>
<evidence type="ECO:0000256" key="1">
    <source>
        <dbReference type="ARBA" id="ARBA00005952"/>
    </source>
</evidence>
<protein>
    <recommendedName>
        <fullName evidence="6">Transcription antitermination protein NusB</fullName>
    </recommendedName>
    <alternativeName>
        <fullName evidence="6">Antitermination factor NusB</fullName>
    </alternativeName>
</protein>
<organism evidence="8 9">
    <name type="scientific">Caloranaerobacter azorensis H53214</name>
    <dbReference type="NCBI Taxonomy" id="1156417"/>
    <lineage>
        <taxon>Bacteria</taxon>
        <taxon>Bacillati</taxon>
        <taxon>Bacillota</taxon>
        <taxon>Tissierellia</taxon>
        <taxon>Tissierellales</taxon>
        <taxon>Thermohalobacteraceae</taxon>
        <taxon>Caloranaerobacter</taxon>
    </lineage>
</organism>
<keyword evidence="5 6" id="KW-0804">Transcription</keyword>
<dbReference type="Pfam" id="PF01029">
    <property type="entry name" value="NusB"/>
    <property type="match status" value="1"/>
</dbReference>
<evidence type="ECO:0000256" key="4">
    <source>
        <dbReference type="ARBA" id="ARBA00023015"/>
    </source>
</evidence>
<evidence type="ECO:0000256" key="5">
    <source>
        <dbReference type="ARBA" id="ARBA00023163"/>
    </source>
</evidence>
<evidence type="ECO:0000259" key="7">
    <source>
        <dbReference type="Pfam" id="PF01029"/>
    </source>
</evidence>
<dbReference type="AlphaFoldDB" id="A0A096BKW6"/>
<dbReference type="PANTHER" id="PTHR11078:SF3">
    <property type="entry name" value="ANTITERMINATION NUSB DOMAIN-CONTAINING PROTEIN"/>
    <property type="match status" value="1"/>
</dbReference>
<proteinExistence type="inferred from homology"/>
<name>A0A096BKW6_9FIRM</name>
<comment type="caution">
    <text evidence="8">The sequence shown here is derived from an EMBL/GenBank/DDBJ whole genome shotgun (WGS) entry which is preliminary data.</text>
</comment>
<dbReference type="STRING" id="1156417.Y919_00225"/>
<reference evidence="8 9" key="1">
    <citation type="submission" date="2013-12" db="EMBL/GenBank/DDBJ databases">
        <title>Draft genome sequence of Caloranaerobacter sp. H53214.</title>
        <authorList>
            <person name="Jiang L.J."/>
            <person name="Shao Z.Z."/>
            <person name="Long M.N."/>
        </authorList>
    </citation>
    <scope>NUCLEOTIDE SEQUENCE [LARGE SCALE GENOMIC DNA]</scope>
    <source>
        <strain evidence="8 9">H53214</strain>
    </source>
</reference>
<feature type="domain" description="NusB/RsmB/TIM44" evidence="7">
    <location>
        <begin position="6"/>
        <end position="129"/>
    </location>
</feature>
<evidence type="ECO:0000313" key="9">
    <source>
        <dbReference type="Proteomes" id="UP000029622"/>
    </source>
</evidence>
<dbReference type="EMBL" id="AZTB01000001">
    <property type="protein sequence ID" value="KGG81423.1"/>
    <property type="molecule type" value="Genomic_DNA"/>
</dbReference>
<dbReference type="GO" id="GO:0005829">
    <property type="term" value="C:cytosol"/>
    <property type="evidence" value="ECO:0007669"/>
    <property type="project" value="TreeGrafter"/>
</dbReference>
<evidence type="ECO:0000256" key="2">
    <source>
        <dbReference type="ARBA" id="ARBA00022814"/>
    </source>
</evidence>
<dbReference type="GO" id="GO:0003723">
    <property type="term" value="F:RNA binding"/>
    <property type="evidence" value="ECO:0007669"/>
    <property type="project" value="UniProtKB-UniRule"/>
</dbReference>
<keyword evidence="2 6" id="KW-0889">Transcription antitermination</keyword>
<dbReference type="InterPro" id="IPR006027">
    <property type="entry name" value="NusB_RsmB_TIM44"/>
</dbReference>
<dbReference type="Gene3D" id="1.10.940.10">
    <property type="entry name" value="NusB-like"/>
    <property type="match status" value="1"/>
</dbReference>
<sequence>MSRKIAREEAVKLLYQMEMNGDFSEQTKNEYLKTNNFKEDEVEYLNRVFERLIEKLPVIDSKIEKYSEGWKINRIAKVDLSILRLAIFEIMYMDDIPIEVSINEALEISKKYSTEESSKFINGLLGSFVKEWNDING</sequence>
<keyword evidence="3 6" id="KW-0694">RNA-binding</keyword>
<comment type="similarity">
    <text evidence="1 6">Belongs to the NusB family.</text>
</comment>
<keyword evidence="4 6" id="KW-0805">Transcription regulation</keyword>
<evidence type="ECO:0000313" key="8">
    <source>
        <dbReference type="EMBL" id="KGG81423.1"/>
    </source>
</evidence>
<dbReference type="InterPro" id="IPR035926">
    <property type="entry name" value="NusB-like_sf"/>
</dbReference>
<dbReference type="GO" id="GO:0006353">
    <property type="term" value="P:DNA-templated transcription termination"/>
    <property type="evidence" value="ECO:0007669"/>
    <property type="project" value="UniProtKB-UniRule"/>
</dbReference>
<dbReference type="RefSeq" id="WP_035161158.1">
    <property type="nucleotide sequence ID" value="NZ_AZTB01000001.1"/>
</dbReference>
<accession>A0A096BKW6</accession>
<dbReference type="GO" id="GO:0031564">
    <property type="term" value="P:transcription antitermination"/>
    <property type="evidence" value="ECO:0007669"/>
    <property type="project" value="UniProtKB-KW"/>
</dbReference>
<gene>
    <name evidence="6" type="primary">nusB</name>
    <name evidence="8" type="ORF">Y919_00225</name>
</gene>
<evidence type="ECO:0000256" key="6">
    <source>
        <dbReference type="HAMAP-Rule" id="MF_00073"/>
    </source>
</evidence>
<dbReference type="NCBIfam" id="TIGR01951">
    <property type="entry name" value="nusB"/>
    <property type="match status" value="1"/>
</dbReference>
<dbReference type="Proteomes" id="UP000029622">
    <property type="component" value="Unassembled WGS sequence"/>
</dbReference>
<evidence type="ECO:0000256" key="3">
    <source>
        <dbReference type="ARBA" id="ARBA00022884"/>
    </source>
</evidence>